<gene>
    <name evidence="1" type="ORF">MJG53_018518</name>
</gene>
<protein>
    <submittedName>
        <fullName evidence="1">Uncharacterized protein</fullName>
    </submittedName>
</protein>
<reference evidence="1" key="1">
    <citation type="submission" date="2022-03" db="EMBL/GenBank/DDBJ databases">
        <title>Genomic analyses of argali, domestic sheep and their hybrids provide insights into chromosomal evolution, heterosis and genetic basis of agronomic traits.</title>
        <authorList>
            <person name="Li M."/>
        </authorList>
    </citation>
    <scope>NUCLEOTIDE SEQUENCE</scope>
    <source>
        <strain evidence="1">F1 hybrid</strain>
    </source>
</reference>
<dbReference type="EMBL" id="CM043049">
    <property type="protein sequence ID" value="KAI4557765.1"/>
    <property type="molecule type" value="Genomic_DNA"/>
</dbReference>
<dbReference type="Proteomes" id="UP001057279">
    <property type="component" value="Linkage Group LG24"/>
</dbReference>
<evidence type="ECO:0000313" key="1">
    <source>
        <dbReference type="EMBL" id="KAI4557765.1"/>
    </source>
</evidence>
<sequence>MAAVSPWLSALSPPLVILRETRNMRRREHANSRWKHKVKSRDNEGDDDGDEEEEEDGDGTFQSSCHVLSSWCKPARPTKRAVLDILQMSRSHKAFLSVQRRSECAILQQPGLSARILRCQEKRTDVASELENEVQGPLVGVPSSLPEQGVHTAEVIITTAGEFVRLGDKDLNDSLETRQSPQTATRIEITSAFELATLLANLDQSEHFSIEDGIKLENESGRPYSSFHLIEAFSVVMKYERLKPLTLLASEPGVYLAYGSRDSKKSKPILLLCPFSPWKRRINFLLENLSRKHLGTRNRRFCQTRKMSQVPKPASLTQAVARGLDPMEAICRLRKAGHLHLISSQLEALSGGRVTSFTIHVLSLTSGSFRKGLDCQPLGSRTSRGKDSENRPQNKPAVEQRHQGKDFLVDQELRHQAPNPGGLSSIPGQESRSHMLQLKILQAPMKMGDLAQSNK</sequence>
<comment type="caution">
    <text evidence="1">The sequence shown here is derived from an EMBL/GenBank/DDBJ whole genome shotgun (WGS) entry which is preliminary data.</text>
</comment>
<proteinExistence type="predicted"/>
<name>A0ACB9U3Z0_9CETA</name>
<organism evidence="1 2">
    <name type="scientific">Ovis ammon polii x Ovis aries</name>
    <dbReference type="NCBI Taxonomy" id="2918886"/>
    <lineage>
        <taxon>Eukaryota</taxon>
        <taxon>Metazoa</taxon>
        <taxon>Chordata</taxon>
        <taxon>Craniata</taxon>
        <taxon>Vertebrata</taxon>
        <taxon>Euteleostomi</taxon>
        <taxon>Mammalia</taxon>
        <taxon>Eutheria</taxon>
        <taxon>Laurasiatheria</taxon>
        <taxon>Artiodactyla</taxon>
        <taxon>Ruminantia</taxon>
        <taxon>Pecora</taxon>
        <taxon>Bovidae</taxon>
        <taxon>Caprinae</taxon>
        <taxon>Ovis</taxon>
    </lineage>
</organism>
<evidence type="ECO:0000313" key="2">
    <source>
        <dbReference type="Proteomes" id="UP001057279"/>
    </source>
</evidence>
<accession>A0ACB9U3Z0</accession>
<keyword evidence="2" id="KW-1185">Reference proteome</keyword>